<evidence type="ECO:0000313" key="9">
    <source>
        <dbReference type="EMBL" id="GES78153.1"/>
    </source>
</evidence>
<evidence type="ECO:0000313" key="10">
    <source>
        <dbReference type="Proteomes" id="UP000615446"/>
    </source>
</evidence>
<evidence type="ECO:0000256" key="7">
    <source>
        <dbReference type="SAM" id="Phobius"/>
    </source>
</evidence>
<feature type="transmembrane region" description="Helical" evidence="7">
    <location>
        <begin position="265"/>
        <end position="284"/>
    </location>
</feature>
<keyword evidence="3 7" id="KW-0812">Transmembrane</keyword>
<protein>
    <submittedName>
        <fullName evidence="9">Presenilins-associated Rhomboid-like protein, mitochondrial</fullName>
    </submittedName>
</protein>
<sequence>MRLFRVGEITCSPHFLSSYRRLSNFNSQYRSTFSSIRNYALDTRQYVSYNNSLLHKTYRKRVTPSIWKPVLFTLIASGSTFAIATTISAEKIKARRKNMYRFYNDNDQNAGDIVTYREPWVKGIFHRLIQKIEDSKLYKNLHGDWKFMTKQWNSLSDSTKTIAILIGINTIIYGMWQFHPLRVVMNNYFVHNPLSGRSFTLLTSMFSHEVFWHYSFNMLALYSFGDLVYRIFGREQFLAFYLSSGMVASCISHVASLSFKRYGTIMPSLGASGAIFACIAACAIKHPDSSIYLIFLPFFPIKIGYALPAIMAFDLWGIISGMTMFDHFAHLAGTISGLIYTKFGQELYWKANCLQNLCIYFIPAGRENHINY</sequence>
<dbReference type="GO" id="GO:0016020">
    <property type="term" value="C:membrane"/>
    <property type="evidence" value="ECO:0007669"/>
    <property type="project" value="UniProtKB-SubCell"/>
</dbReference>
<feature type="transmembrane region" description="Helical" evidence="7">
    <location>
        <begin position="291"/>
        <end position="310"/>
    </location>
</feature>
<dbReference type="GO" id="GO:0004252">
    <property type="term" value="F:serine-type endopeptidase activity"/>
    <property type="evidence" value="ECO:0007669"/>
    <property type="project" value="InterPro"/>
</dbReference>
<evidence type="ECO:0000259" key="8">
    <source>
        <dbReference type="Pfam" id="PF01694"/>
    </source>
</evidence>
<dbReference type="Pfam" id="PF01694">
    <property type="entry name" value="Rhomboid"/>
    <property type="match status" value="1"/>
</dbReference>
<feature type="transmembrane region" description="Helical" evidence="7">
    <location>
        <begin position="161"/>
        <end position="179"/>
    </location>
</feature>
<dbReference type="PANTHER" id="PTHR43731:SF14">
    <property type="entry name" value="PRESENILIN-ASSOCIATED RHOMBOID-LIKE PROTEIN, MITOCHONDRIAL"/>
    <property type="match status" value="1"/>
</dbReference>
<dbReference type="SUPFAM" id="SSF144091">
    <property type="entry name" value="Rhomboid-like"/>
    <property type="match status" value="1"/>
</dbReference>
<dbReference type="InterPro" id="IPR022764">
    <property type="entry name" value="Peptidase_S54_rhomboid_dom"/>
</dbReference>
<dbReference type="GO" id="GO:0006465">
    <property type="term" value="P:signal peptide processing"/>
    <property type="evidence" value="ECO:0007669"/>
    <property type="project" value="TreeGrafter"/>
</dbReference>
<dbReference type="EMBL" id="BLAL01000034">
    <property type="protein sequence ID" value="GES78153.1"/>
    <property type="molecule type" value="Genomic_DNA"/>
</dbReference>
<evidence type="ECO:0000256" key="1">
    <source>
        <dbReference type="ARBA" id="ARBA00004141"/>
    </source>
</evidence>
<proteinExistence type="inferred from homology"/>
<dbReference type="InterPro" id="IPR035952">
    <property type="entry name" value="Rhomboid-like_sf"/>
</dbReference>
<evidence type="ECO:0000256" key="6">
    <source>
        <dbReference type="ARBA" id="ARBA00023136"/>
    </source>
</evidence>
<feature type="domain" description="Peptidase S54 rhomboid" evidence="8">
    <location>
        <begin position="198"/>
        <end position="341"/>
    </location>
</feature>
<keyword evidence="4" id="KW-0378">Hydrolase</keyword>
<comment type="subcellular location">
    <subcellularLocation>
        <location evidence="1">Membrane</location>
        <topology evidence="1">Multi-pass membrane protein</topology>
    </subcellularLocation>
</comment>
<feature type="transmembrane region" description="Helical" evidence="7">
    <location>
        <begin position="211"/>
        <end position="232"/>
    </location>
</feature>
<organism evidence="9 10">
    <name type="scientific">Rhizophagus clarus</name>
    <dbReference type="NCBI Taxonomy" id="94130"/>
    <lineage>
        <taxon>Eukaryota</taxon>
        <taxon>Fungi</taxon>
        <taxon>Fungi incertae sedis</taxon>
        <taxon>Mucoromycota</taxon>
        <taxon>Glomeromycotina</taxon>
        <taxon>Glomeromycetes</taxon>
        <taxon>Glomerales</taxon>
        <taxon>Glomeraceae</taxon>
        <taxon>Rhizophagus</taxon>
    </lineage>
</organism>
<dbReference type="AlphaFoldDB" id="A0A8H3QFU6"/>
<dbReference type="InterPro" id="IPR050925">
    <property type="entry name" value="Rhomboid_protease_S54"/>
</dbReference>
<feature type="transmembrane region" description="Helical" evidence="7">
    <location>
        <begin position="316"/>
        <end position="340"/>
    </location>
</feature>
<evidence type="ECO:0000256" key="3">
    <source>
        <dbReference type="ARBA" id="ARBA00022692"/>
    </source>
</evidence>
<dbReference type="OrthoDB" id="10260614at2759"/>
<evidence type="ECO:0000256" key="2">
    <source>
        <dbReference type="ARBA" id="ARBA00009045"/>
    </source>
</evidence>
<reference evidence="9" key="1">
    <citation type="submission" date="2019-10" db="EMBL/GenBank/DDBJ databases">
        <title>Conservation and host-specific expression of non-tandemly repeated heterogenous ribosome RNA gene in arbuscular mycorrhizal fungi.</title>
        <authorList>
            <person name="Maeda T."/>
            <person name="Kobayashi Y."/>
            <person name="Nakagawa T."/>
            <person name="Ezawa T."/>
            <person name="Yamaguchi K."/>
            <person name="Bino T."/>
            <person name="Nishimoto Y."/>
            <person name="Shigenobu S."/>
            <person name="Kawaguchi M."/>
        </authorList>
    </citation>
    <scope>NUCLEOTIDE SEQUENCE</scope>
    <source>
        <strain evidence="9">HR1</strain>
    </source>
</reference>
<dbReference type="PANTHER" id="PTHR43731">
    <property type="entry name" value="RHOMBOID PROTEASE"/>
    <property type="match status" value="1"/>
</dbReference>
<dbReference type="Gene3D" id="1.20.1540.10">
    <property type="entry name" value="Rhomboid-like"/>
    <property type="match status" value="1"/>
</dbReference>
<evidence type="ECO:0000256" key="5">
    <source>
        <dbReference type="ARBA" id="ARBA00022989"/>
    </source>
</evidence>
<evidence type="ECO:0000256" key="4">
    <source>
        <dbReference type="ARBA" id="ARBA00022801"/>
    </source>
</evidence>
<dbReference type="FunFam" id="1.20.1540.10:FF:000012">
    <property type="entry name" value="Rhomboid family protein"/>
    <property type="match status" value="1"/>
</dbReference>
<feature type="transmembrane region" description="Helical" evidence="7">
    <location>
        <begin position="66"/>
        <end position="89"/>
    </location>
</feature>
<accession>A0A8H3QFU6</accession>
<feature type="transmembrane region" description="Helical" evidence="7">
    <location>
        <begin position="239"/>
        <end position="259"/>
    </location>
</feature>
<comment type="similarity">
    <text evidence="2">Belongs to the peptidase S54 family.</text>
</comment>
<dbReference type="Proteomes" id="UP000615446">
    <property type="component" value="Unassembled WGS sequence"/>
</dbReference>
<gene>
    <name evidence="9" type="ORF">RCL2_000546900</name>
</gene>
<comment type="caution">
    <text evidence="9">The sequence shown here is derived from an EMBL/GenBank/DDBJ whole genome shotgun (WGS) entry which is preliminary data.</text>
</comment>
<keyword evidence="5 7" id="KW-1133">Transmembrane helix</keyword>
<keyword evidence="6 7" id="KW-0472">Membrane</keyword>
<name>A0A8H3QFU6_9GLOM</name>